<evidence type="ECO:0000313" key="6">
    <source>
        <dbReference type="Proteomes" id="UP000578030"/>
    </source>
</evidence>
<keyword evidence="4" id="KW-0012">Acyltransferase</keyword>
<dbReference type="GO" id="GO:0016746">
    <property type="term" value="F:acyltransferase activity"/>
    <property type="evidence" value="ECO:0007669"/>
    <property type="project" value="UniProtKB-KW"/>
</dbReference>
<dbReference type="SUPFAM" id="SSF51161">
    <property type="entry name" value="Trimeric LpxA-like enzymes"/>
    <property type="match status" value="1"/>
</dbReference>
<dbReference type="PANTHER" id="PTHR43300:SF11">
    <property type="entry name" value="ACETYLTRANSFERASE RV3034C-RELATED"/>
    <property type="match status" value="1"/>
</dbReference>
<sequence length="194" mass="21253">MFGKNVFASLTHYALAYQIAEWGWKIGEHTYGSPTVIEAEYASLEIGRFCSIGPGVLMILGNHRPDTVTTYPFKTLSHFWPEAADGTDDHSSRGDIVIGHDVWIGARAVIMSGVTIGSGAIIAAGAIVTKDVPTYAIVGGNPARIIRSRFAEPIVARLLQIAWWNWPEELLRQRLPKLMNDDIEGFLEACAQGD</sequence>
<comment type="similarity">
    <text evidence="1">Belongs to the transferase hexapeptide repeat family.</text>
</comment>
<keyword evidence="3" id="KW-0677">Repeat</keyword>
<dbReference type="InterPro" id="IPR018357">
    <property type="entry name" value="Hexapep_transf_CS"/>
</dbReference>
<name>A0A7W4K8Z9_9PROT</name>
<dbReference type="Pfam" id="PF00132">
    <property type="entry name" value="Hexapep"/>
    <property type="match status" value="1"/>
</dbReference>
<dbReference type="PROSITE" id="PS00101">
    <property type="entry name" value="HEXAPEP_TRANSFERASES"/>
    <property type="match status" value="1"/>
</dbReference>
<dbReference type="PANTHER" id="PTHR43300">
    <property type="entry name" value="ACETYLTRANSFERASE"/>
    <property type="match status" value="1"/>
</dbReference>
<organism evidence="5 6">
    <name type="scientific">Gluconacetobacter tumulisoli</name>
    <dbReference type="NCBI Taxonomy" id="1286189"/>
    <lineage>
        <taxon>Bacteria</taxon>
        <taxon>Pseudomonadati</taxon>
        <taxon>Pseudomonadota</taxon>
        <taxon>Alphaproteobacteria</taxon>
        <taxon>Acetobacterales</taxon>
        <taxon>Acetobacteraceae</taxon>
        <taxon>Gluconacetobacter</taxon>
    </lineage>
</organism>
<dbReference type="InterPro" id="IPR011004">
    <property type="entry name" value="Trimer_LpxA-like_sf"/>
</dbReference>
<keyword evidence="6" id="KW-1185">Reference proteome</keyword>
<dbReference type="EMBL" id="JABEQM010000011">
    <property type="protein sequence ID" value="MBB2202572.1"/>
    <property type="molecule type" value="Genomic_DNA"/>
</dbReference>
<evidence type="ECO:0000256" key="2">
    <source>
        <dbReference type="ARBA" id="ARBA00022679"/>
    </source>
</evidence>
<gene>
    <name evidence="5" type="ORF">HLH28_13505</name>
</gene>
<accession>A0A7W4K8Z9</accession>
<dbReference type="Gene3D" id="2.160.10.10">
    <property type="entry name" value="Hexapeptide repeat proteins"/>
    <property type="match status" value="1"/>
</dbReference>
<dbReference type="RefSeq" id="WP_182960050.1">
    <property type="nucleotide sequence ID" value="NZ_JABEQM010000011.1"/>
</dbReference>
<comment type="caution">
    <text evidence="5">The sequence shown here is derived from an EMBL/GenBank/DDBJ whole genome shotgun (WGS) entry which is preliminary data.</text>
</comment>
<evidence type="ECO:0000313" key="5">
    <source>
        <dbReference type="EMBL" id="MBB2202572.1"/>
    </source>
</evidence>
<dbReference type="Proteomes" id="UP000578030">
    <property type="component" value="Unassembled WGS sequence"/>
</dbReference>
<evidence type="ECO:0000256" key="4">
    <source>
        <dbReference type="ARBA" id="ARBA00023315"/>
    </source>
</evidence>
<protein>
    <submittedName>
        <fullName evidence="5">CatB-related O-acetyltransferase</fullName>
    </submittedName>
</protein>
<dbReference type="AlphaFoldDB" id="A0A7W4K8Z9"/>
<dbReference type="InterPro" id="IPR001451">
    <property type="entry name" value="Hexapep"/>
</dbReference>
<dbReference type="CDD" id="cd03349">
    <property type="entry name" value="LbH_XAT"/>
    <property type="match status" value="1"/>
</dbReference>
<keyword evidence="2 5" id="KW-0808">Transferase</keyword>
<proteinExistence type="inferred from homology"/>
<dbReference type="InterPro" id="IPR050179">
    <property type="entry name" value="Trans_hexapeptide_repeat"/>
</dbReference>
<evidence type="ECO:0000256" key="1">
    <source>
        <dbReference type="ARBA" id="ARBA00007274"/>
    </source>
</evidence>
<reference evidence="5 6" key="1">
    <citation type="submission" date="2020-04" db="EMBL/GenBank/DDBJ databases">
        <title>Description of novel Gluconacetobacter.</title>
        <authorList>
            <person name="Sombolestani A."/>
        </authorList>
    </citation>
    <scope>NUCLEOTIDE SEQUENCE [LARGE SCALE GENOMIC DNA]</scope>
    <source>
        <strain evidence="5 6">LMG 27802</strain>
    </source>
</reference>
<evidence type="ECO:0000256" key="3">
    <source>
        <dbReference type="ARBA" id="ARBA00022737"/>
    </source>
</evidence>